<name>I0IIA3_PHYMF</name>
<gene>
    <name evidence="2" type="ordered locus">PSMK_28320</name>
</gene>
<dbReference type="AlphaFoldDB" id="I0IIA3"/>
<feature type="compositionally biased region" description="Basic and acidic residues" evidence="1">
    <location>
        <begin position="1"/>
        <end position="11"/>
    </location>
</feature>
<accession>I0IIA3</accession>
<organism evidence="2 3">
    <name type="scientific">Phycisphaera mikurensis (strain NBRC 102666 / KCTC 22515 / FYK2301M01)</name>
    <dbReference type="NCBI Taxonomy" id="1142394"/>
    <lineage>
        <taxon>Bacteria</taxon>
        <taxon>Pseudomonadati</taxon>
        <taxon>Planctomycetota</taxon>
        <taxon>Phycisphaerae</taxon>
        <taxon>Phycisphaerales</taxon>
        <taxon>Phycisphaeraceae</taxon>
        <taxon>Phycisphaera</taxon>
    </lineage>
</organism>
<evidence type="ECO:0000313" key="2">
    <source>
        <dbReference type="EMBL" id="BAM04991.1"/>
    </source>
</evidence>
<dbReference type="Proteomes" id="UP000007881">
    <property type="component" value="Chromosome"/>
</dbReference>
<dbReference type="KEGG" id="phm:PSMK_28320"/>
<protein>
    <submittedName>
        <fullName evidence="2">Uncharacterized protein</fullName>
    </submittedName>
</protein>
<sequence length="59" mass="6128">MSLDHPPKDQPADPADQTVADAASKSKDNADLQQPPASEKSPNPRAPLARDPSGGRPAN</sequence>
<dbReference type="EMBL" id="AP012338">
    <property type="protein sequence ID" value="BAM04991.1"/>
    <property type="molecule type" value="Genomic_DNA"/>
</dbReference>
<feature type="compositionally biased region" description="Low complexity" evidence="1">
    <location>
        <begin position="12"/>
        <end position="23"/>
    </location>
</feature>
<keyword evidence="3" id="KW-1185">Reference proteome</keyword>
<dbReference type="RefSeq" id="WP_014438201.1">
    <property type="nucleotide sequence ID" value="NC_017080.1"/>
</dbReference>
<dbReference type="STRING" id="1142394.PSMK_28320"/>
<feature type="region of interest" description="Disordered" evidence="1">
    <location>
        <begin position="1"/>
        <end position="59"/>
    </location>
</feature>
<dbReference type="HOGENOM" id="CLU_2956617_0_0_0"/>
<reference evidence="2 3" key="1">
    <citation type="submission" date="2012-02" db="EMBL/GenBank/DDBJ databases">
        <title>Complete genome sequence of Phycisphaera mikurensis NBRC 102666.</title>
        <authorList>
            <person name="Ankai A."/>
            <person name="Hosoyama A."/>
            <person name="Terui Y."/>
            <person name="Sekine M."/>
            <person name="Fukai R."/>
            <person name="Kato Y."/>
            <person name="Nakamura S."/>
            <person name="Yamada-Narita S."/>
            <person name="Kawakoshi A."/>
            <person name="Fukunaga Y."/>
            <person name="Yamazaki S."/>
            <person name="Fujita N."/>
        </authorList>
    </citation>
    <scope>NUCLEOTIDE SEQUENCE [LARGE SCALE GENOMIC DNA]</scope>
    <source>
        <strain evidence="3">NBRC 102666 / KCTC 22515 / FYK2301M01</strain>
    </source>
</reference>
<proteinExistence type="predicted"/>
<evidence type="ECO:0000256" key="1">
    <source>
        <dbReference type="SAM" id="MobiDB-lite"/>
    </source>
</evidence>
<evidence type="ECO:0000313" key="3">
    <source>
        <dbReference type="Proteomes" id="UP000007881"/>
    </source>
</evidence>